<name>A0A4Y9AA19_9BACI</name>
<evidence type="ECO:0000313" key="3">
    <source>
        <dbReference type="Proteomes" id="UP000298484"/>
    </source>
</evidence>
<dbReference type="Proteomes" id="UP000298484">
    <property type="component" value="Unassembled WGS sequence"/>
</dbReference>
<feature type="domain" description="DUF4357" evidence="1">
    <location>
        <begin position="2"/>
        <end position="51"/>
    </location>
</feature>
<protein>
    <submittedName>
        <fullName evidence="2">DUF4357 domain-containing protein</fullName>
    </submittedName>
</protein>
<accession>A0A4Y9AA19</accession>
<dbReference type="RefSeq" id="WP_135111834.1">
    <property type="nucleotide sequence ID" value="NZ_SRHY01000075.1"/>
</dbReference>
<gene>
    <name evidence="2" type="ORF">E4U82_19105</name>
</gene>
<dbReference type="Pfam" id="PF14267">
    <property type="entry name" value="DUF4357"/>
    <property type="match status" value="1"/>
</dbReference>
<organism evidence="2 3">
    <name type="scientific">Lentibacillus salicampi</name>
    <dbReference type="NCBI Taxonomy" id="175306"/>
    <lineage>
        <taxon>Bacteria</taxon>
        <taxon>Bacillati</taxon>
        <taxon>Bacillota</taxon>
        <taxon>Bacilli</taxon>
        <taxon>Bacillales</taxon>
        <taxon>Bacillaceae</taxon>
        <taxon>Lentibacillus</taxon>
    </lineage>
</organism>
<keyword evidence="3" id="KW-1185">Reference proteome</keyword>
<reference evidence="2 3" key="1">
    <citation type="submission" date="2019-03" db="EMBL/GenBank/DDBJ databases">
        <title>Genome sequence of Lentibacillus salicampi ATCC BAA-719.</title>
        <authorList>
            <person name="Maclea K.S."/>
            <person name="Simoes Junior M."/>
        </authorList>
    </citation>
    <scope>NUCLEOTIDE SEQUENCE [LARGE SCALE GENOMIC DNA]</scope>
    <source>
        <strain evidence="2 3">ATCC BAA-719</strain>
    </source>
</reference>
<evidence type="ECO:0000313" key="2">
    <source>
        <dbReference type="EMBL" id="TFJ90663.1"/>
    </source>
</evidence>
<dbReference type="OrthoDB" id="2656488at2"/>
<dbReference type="InterPro" id="IPR025579">
    <property type="entry name" value="DUF4357"/>
</dbReference>
<comment type="caution">
    <text evidence="2">The sequence shown here is derived from an EMBL/GenBank/DDBJ whole genome shotgun (WGS) entry which is preliminary data.</text>
</comment>
<proteinExistence type="predicted"/>
<sequence length="65" mass="7385">MRKSLIASGVLEENSNKKLYEFTDDYIFYSPSYAAAAIAGGSVNGRREWKYKGKNLNEMESEDLK</sequence>
<dbReference type="EMBL" id="SRHY01000075">
    <property type="protein sequence ID" value="TFJ90663.1"/>
    <property type="molecule type" value="Genomic_DNA"/>
</dbReference>
<dbReference type="AlphaFoldDB" id="A0A4Y9AA19"/>
<evidence type="ECO:0000259" key="1">
    <source>
        <dbReference type="Pfam" id="PF14267"/>
    </source>
</evidence>